<accession>A0A1H7ANZ6</accession>
<feature type="region of interest" description="Disordered" evidence="1">
    <location>
        <begin position="136"/>
        <end position="196"/>
    </location>
</feature>
<dbReference type="EMBL" id="FNYE01000015">
    <property type="protein sequence ID" value="SEJ66686.1"/>
    <property type="molecule type" value="Genomic_DNA"/>
</dbReference>
<proteinExistence type="predicted"/>
<dbReference type="PANTHER" id="PTHR21666">
    <property type="entry name" value="PEPTIDASE-RELATED"/>
    <property type="match status" value="1"/>
</dbReference>
<evidence type="ECO:0000259" key="3">
    <source>
        <dbReference type="Pfam" id="PF01551"/>
    </source>
</evidence>
<protein>
    <submittedName>
        <fullName evidence="4">Peptidase family M23</fullName>
    </submittedName>
</protein>
<dbReference type="RefSeq" id="WP_090868102.1">
    <property type="nucleotide sequence ID" value="NZ_FNYE01000015.1"/>
</dbReference>
<evidence type="ECO:0000313" key="4">
    <source>
        <dbReference type="EMBL" id="SEJ66686.1"/>
    </source>
</evidence>
<feature type="compositionally biased region" description="Low complexity" evidence="1">
    <location>
        <begin position="148"/>
        <end position="164"/>
    </location>
</feature>
<dbReference type="InterPro" id="IPR016047">
    <property type="entry name" value="M23ase_b-sheet_dom"/>
</dbReference>
<feature type="domain" description="M23ase beta-sheet core" evidence="3">
    <location>
        <begin position="293"/>
        <end position="387"/>
    </location>
</feature>
<keyword evidence="2" id="KW-0472">Membrane</keyword>
<dbReference type="Proteomes" id="UP000198866">
    <property type="component" value="Unassembled WGS sequence"/>
</dbReference>
<dbReference type="InterPro" id="IPR011055">
    <property type="entry name" value="Dup_hybrid_motif"/>
</dbReference>
<dbReference type="Pfam" id="PF01551">
    <property type="entry name" value="Peptidase_M23"/>
    <property type="match status" value="1"/>
</dbReference>
<evidence type="ECO:0000256" key="2">
    <source>
        <dbReference type="SAM" id="Phobius"/>
    </source>
</evidence>
<dbReference type="CDD" id="cd12797">
    <property type="entry name" value="M23_peptidase"/>
    <property type="match status" value="1"/>
</dbReference>
<dbReference type="InterPro" id="IPR050570">
    <property type="entry name" value="Cell_wall_metabolism_enzyme"/>
</dbReference>
<keyword evidence="2" id="KW-0812">Transmembrane</keyword>
<dbReference type="Gene3D" id="2.70.70.10">
    <property type="entry name" value="Glucose Permease (Domain IIA)"/>
    <property type="match status" value="1"/>
</dbReference>
<evidence type="ECO:0000313" key="5">
    <source>
        <dbReference type="Proteomes" id="UP000198866"/>
    </source>
</evidence>
<feature type="transmembrane region" description="Helical" evidence="2">
    <location>
        <begin position="24"/>
        <end position="46"/>
    </location>
</feature>
<dbReference type="AlphaFoldDB" id="A0A1H7ANZ6"/>
<dbReference type="STRING" id="667676.SAMN05192539_101548"/>
<dbReference type="FunFam" id="2.70.70.10:FF:000006">
    <property type="entry name" value="M23 family peptidase"/>
    <property type="match status" value="1"/>
</dbReference>
<sequence>MSLIWGTGRNLTNGAVRFVTRRSAFVIAVLVACGSFALALTAGVMIGRAWPKSDAAAQSGDSRVRRDYTIAELGKLNAVIEQMQPRLTRLASQVATLHDFETRLKTIKSLPRPVFASPALSASDLLGDDAGDDVILGGPDKKADRAQAAKGAGKAGSGKSQDAASEVRAKANEGNDDNPASVGTPGKPGESTNDKASDAAVITGGIIGEITGQGGPSLPPRRCDELISERVRDAVAIHQQIGCLVATLAALEQETTMHVANWESFPGRMPVDGAHFGSPFGNRVDPFTHHLSFHPGVDLVAMAGTPILAAAGGRVIHAGPENGYGNAVEIDHGNGLITRYGHASRLVVQEGELVLPRQHIADIGSTGRSTGPHLHFEVLVNGAPVDPADYLALFMEPSHG</sequence>
<keyword evidence="5" id="KW-1185">Reference proteome</keyword>
<dbReference type="PANTHER" id="PTHR21666:SF270">
    <property type="entry name" value="MUREIN HYDROLASE ACTIVATOR ENVC"/>
    <property type="match status" value="1"/>
</dbReference>
<dbReference type="OrthoDB" id="9815245at2"/>
<reference evidence="5" key="1">
    <citation type="submission" date="2016-10" db="EMBL/GenBank/DDBJ databases">
        <authorList>
            <person name="Varghese N."/>
            <person name="Submissions S."/>
        </authorList>
    </citation>
    <scope>NUCLEOTIDE SEQUENCE [LARGE SCALE GENOMIC DNA]</scope>
    <source>
        <strain evidence="5">LMG 26031</strain>
    </source>
</reference>
<dbReference type="GO" id="GO:0004222">
    <property type="term" value="F:metalloendopeptidase activity"/>
    <property type="evidence" value="ECO:0007669"/>
    <property type="project" value="TreeGrafter"/>
</dbReference>
<dbReference type="SUPFAM" id="SSF51261">
    <property type="entry name" value="Duplicated hybrid motif"/>
    <property type="match status" value="1"/>
</dbReference>
<name>A0A1H7ANZ6_9BURK</name>
<organism evidence="4 5">
    <name type="scientific">Paraburkholderia diazotrophica</name>
    <dbReference type="NCBI Taxonomy" id="667676"/>
    <lineage>
        <taxon>Bacteria</taxon>
        <taxon>Pseudomonadati</taxon>
        <taxon>Pseudomonadota</taxon>
        <taxon>Betaproteobacteria</taxon>
        <taxon>Burkholderiales</taxon>
        <taxon>Burkholderiaceae</taxon>
        <taxon>Paraburkholderia</taxon>
    </lineage>
</organism>
<keyword evidence="2" id="KW-1133">Transmembrane helix</keyword>
<gene>
    <name evidence="4" type="ORF">SAMN05192539_101548</name>
</gene>
<evidence type="ECO:0000256" key="1">
    <source>
        <dbReference type="SAM" id="MobiDB-lite"/>
    </source>
</evidence>